<protein>
    <recommendedName>
        <fullName evidence="3">citrate synthase (unknown stereospecificity)</fullName>
        <ecNumber evidence="3">2.3.3.16</ecNumber>
    </recommendedName>
</protein>
<dbReference type="UniPathway" id="UPA00223"/>
<dbReference type="Gene3D" id="1.10.230.10">
    <property type="entry name" value="Cytochrome P450-Terp, domain 2"/>
    <property type="match status" value="1"/>
</dbReference>
<evidence type="ECO:0000256" key="1">
    <source>
        <dbReference type="ARBA" id="ARBA00005163"/>
    </source>
</evidence>
<gene>
    <name evidence="5" type="ORF">BO222_05410</name>
</gene>
<dbReference type="InterPro" id="IPR036969">
    <property type="entry name" value="Citrate_synthase_sf"/>
</dbReference>
<dbReference type="RefSeq" id="WP_075819095.1">
    <property type="nucleotide sequence ID" value="NZ_CAPIAK010000029.1"/>
</dbReference>
<evidence type="ECO:0000256" key="4">
    <source>
        <dbReference type="ARBA" id="ARBA00022679"/>
    </source>
</evidence>
<dbReference type="InterPro" id="IPR016143">
    <property type="entry name" value="Citrate_synth-like_sm_a-sub"/>
</dbReference>
<organism evidence="5 6">
    <name type="scientific">Ileibacterium valens</name>
    <dbReference type="NCBI Taxonomy" id="1862668"/>
    <lineage>
        <taxon>Bacteria</taxon>
        <taxon>Bacillati</taxon>
        <taxon>Bacillota</taxon>
        <taxon>Erysipelotrichia</taxon>
        <taxon>Erysipelotrichales</taxon>
        <taxon>Erysipelotrichaceae</taxon>
        <taxon>Ileibacterium</taxon>
    </lineage>
</organism>
<sequence>MKTLKEIYLECEDGNYIESSLYSAYRVKQGLRNDNGTGVKVGLTRICDVVGYRMVKNHKKPIDGQLIYRGYQISDLVRLAKQDEAIHGYEITAFLLIFGRLPKEDELKSFQFTIKHAFNVDLLWQKYQTTNLLNALQIEILKLFGTDEDPETDRLDLRMEKGLSILSSLPLFVFSVYSNQKITAYPLPAGGFAENILWMARNHKPYTQQEARVMDVLLMLHADHGGGNNSTFANVVISSTGTDIYSCISAAIGSLKGPKHGGAAGKVGLQTKLLLETITEETSDQELEELCEKILRREWGDGSGLIYGIGHAIYTKSDPRCQLIKEECRKLASEKGMSTVFETMNRFEKAAVATMKKVKNADVCANVDFYSGFAYAMLGIDQSLYVPLFAISRCAGWVAHHLENRQSNRKLIRPANIYVGEHHEIFEDSTPDPIPGEVEEVILIEA</sequence>
<comment type="caution">
    <text evidence="5">The sequence shown here is derived from an EMBL/GenBank/DDBJ whole genome shotgun (WGS) entry which is preliminary data.</text>
</comment>
<evidence type="ECO:0000256" key="2">
    <source>
        <dbReference type="ARBA" id="ARBA00010566"/>
    </source>
</evidence>
<keyword evidence="4" id="KW-0808">Transferase</keyword>
<evidence type="ECO:0000313" key="6">
    <source>
        <dbReference type="Proteomes" id="UP000186341"/>
    </source>
</evidence>
<comment type="pathway">
    <text evidence="1">Carbohydrate metabolism; tricarboxylic acid cycle.</text>
</comment>
<dbReference type="PANTHER" id="PTHR11739">
    <property type="entry name" value="CITRATE SYNTHASE"/>
    <property type="match status" value="1"/>
</dbReference>
<dbReference type="GO" id="GO:0005829">
    <property type="term" value="C:cytosol"/>
    <property type="evidence" value="ECO:0007669"/>
    <property type="project" value="TreeGrafter"/>
</dbReference>
<dbReference type="Proteomes" id="UP000186341">
    <property type="component" value="Unassembled WGS sequence"/>
</dbReference>
<name>A0A1U7NGJ8_9FIRM</name>
<accession>A0A1U7NGJ8</accession>
<dbReference type="NCBIfam" id="NF010635">
    <property type="entry name" value="PRK14032.1"/>
    <property type="match status" value="1"/>
</dbReference>
<dbReference type="EC" id="2.3.3.16" evidence="3"/>
<dbReference type="Pfam" id="PF00285">
    <property type="entry name" value="Citrate_synt"/>
    <property type="match status" value="1"/>
</dbReference>
<reference evidence="5 6" key="1">
    <citation type="submission" date="2016-11" db="EMBL/GenBank/DDBJ databases">
        <title>Description of two novel members of the family Erysipelotrichaceae: Ileibacterium lipovorans gen. nov., sp. nov. and Dubosiella newyorkensis, gen. nov., sp. nov.</title>
        <authorList>
            <person name="Cox L.M."/>
            <person name="Sohn J."/>
            <person name="Tyrrell K.L."/>
            <person name="Citron D.M."/>
            <person name="Lawson P.A."/>
            <person name="Patel N.B."/>
            <person name="Iizumi T."/>
            <person name="Perez-Perez G.I."/>
            <person name="Goldstein E.J."/>
            <person name="Blaser M.J."/>
        </authorList>
    </citation>
    <scope>NUCLEOTIDE SEQUENCE [LARGE SCALE GENOMIC DNA]</scope>
    <source>
        <strain evidence="5 6">NYU-BL-A3</strain>
    </source>
</reference>
<dbReference type="GO" id="GO:0036440">
    <property type="term" value="F:citrate synthase activity"/>
    <property type="evidence" value="ECO:0007669"/>
    <property type="project" value="UniProtKB-EC"/>
</dbReference>
<dbReference type="InterPro" id="IPR016142">
    <property type="entry name" value="Citrate_synth-like_lrg_a-sub"/>
</dbReference>
<dbReference type="PANTHER" id="PTHR11739:SF4">
    <property type="entry name" value="CITRATE SYNTHASE, PEROXISOMAL"/>
    <property type="match status" value="1"/>
</dbReference>
<evidence type="ECO:0000313" key="5">
    <source>
        <dbReference type="EMBL" id="OLU40274.1"/>
    </source>
</evidence>
<dbReference type="GO" id="GO:0006099">
    <property type="term" value="P:tricarboxylic acid cycle"/>
    <property type="evidence" value="ECO:0007669"/>
    <property type="project" value="UniProtKB-UniPathway"/>
</dbReference>
<evidence type="ECO:0000256" key="3">
    <source>
        <dbReference type="ARBA" id="ARBA00012972"/>
    </source>
</evidence>
<dbReference type="PRINTS" id="PR00143">
    <property type="entry name" value="CITRTSNTHASE"/>
</dbReference>
<keyword evidence="6" id="KW-1185">Reference proteome</keyword>
<comment type="similarity">
    <text evidence="2">Belongs to the citrate synthase family.</text>
</comment>
<dbReference type="Gene3D" id="1.10.580.10">
    <property type="entry name" value="Citrate Synthase, domain 1"/>
    <property type="match status" value="1"/>
</dbReference>
<dbReference type="AlphaFoldDB" id="A0A1U7NGJ8"/>
<dbReference type="EMBL" id="MPJW01000112">
    <property type="protein sequence ID" value="OLU40274.1"/>
    <property type="molecule type" value="Genomic_DNA"/>
</dbReference>
<dbReference type="InterPro" id="IPR002020">
    <property type="entry name" value="Citrate_synthase"/>
</dbReference>
<dbReference type="OrthoDB" id="9800864at2"/>
<proteinExistence type="inferred from homology"/>
<dbReference type="SUPFAM" id="SSF48256">
    <property type="entry name" value="Citrate synthase"/>
    <property type="match status" value="1"/>
</dbReference>
<dbReference type="GeneID" id="82202650"/>
<dbReference type="GO" id="GO:0005975">
    <property type="term" value="P:carbohydrate metabolic process"/>
    <property type="evidence" value="ECO:0007669"/>
    <property type="project" value="TreeGrafter"/>
</dbReference>